<dbReference type="KEGG" id="woc:BA177_01590"/>
<dbReference type="InterPro" id="IPR006311">
    <property type="entry name" value="TAT_signal"/>
</dbReference>
<dbReference type="PROSITE" id="PS51318">
    <property type="entry name" value="TAT"/>
    <property type="match status" value="1"/>
</dbReference>
<proteinExistence type="predicted"/>
<sequence length="445" mass="48736">MKKLSRRRVLRGMVNGSAVSIALPLLNCFLNENGTALASGAPMPVRFGTWGYGLGMTANVFVPKKTGPDYDLPEEIASWASVKQHINLFTNATAFPDDAPNPCHYTGWVIGRTGVAPMDGKTIPGETIDVTIANQIGRTTRFRSLTATANADVRTTYSFENSTTPNSPEWSPLQFYNRLFGPEFPDPNATTFNPDPQVRVRKSVLSGVMDQTRSLMRNVGAEDRQRLDQYFSGLRQLENQFAQRLEKPEPIAGCRPGEAPISDPPMDKTAESVALRHRMMTDLMVMALACDQTRVFNMAYSSAASAIIKPGYEKPHHTTTHEEPIDAQLGYQPNASWFTRRAMESWAEFVSAFTTVKEGDGTLLDNVLIYATTDHGYARMHSMDGMPVFTAGRAGGKVKTGIHVDLEGGAGTRVGYTALRLMGVDTPSWGTKSNRTSAEVGEILA</sequence>
<evidence type="ECO:0000313" key="2">
    <source>
        <dbReference type="EMBL" id="ANO50084.1"/>
    </source>
</evidence>
<name>A0A193LCG1_9GAMM</name>
<evidence type="ECO:0000256" key="1">
    <source>
        <dbReference type="SAM" id="SignalP"/>
    </source>
</evidence>
<accession>A0A193LCG1</accession>
<dbReference type="InterPro" id="IPR011447">
    <property type="entry name" value="DUF1552"/>
</dbReference>
<dbReference type="STRING" id="1548547.BA177_01590"/>
<dbReference type="RefSeq" id="WP_068612146.1">
    <property type="nucleotide sequence ID" value="NZ_CP016268.1"/>
</dbReference>
<gene>
    <name evidence="2" type="ORF">BA177_01590</name>
</gene>
<dbReference type="Pfam" id="PF07586">
    <property type="entry name" value="HXXSHH"/>
    <property type="match status" value="1"/>
</dbReference>
<reference evidence="2 3" key="1">
    <citation type="submission" date="2016-06" db="EMBL/GenBank/DDBJ databases">
        <title>Complete genome sequence of a deep-branching marine Gamma Proteobacterium Woeseia oceani type strain XK5.</title>
        <authorList>
            <person name="Mu D."/>
            <person name="Du Z."/>
        </authorList>
    </citation>
    <scope>NUCLEOTIDE SEQUENCE [LARGE SCALE GENOMIC DNA]</scope>
    <source>
        <strain evidence="2 3">XK5</strain>
    </source>
</reference>
<evidence type="ECO:0000313" key="3">
    <source>
        <dbReference type="Proteomes" id="UP000092695"/>
    </source>
</evidence>
<protein>
    <recommendedName>
        <fullName evidence="4">DUF1552 domain-containing protein</fullName>
    </recommendedName>
</protein>
<feature type="signal peptide" evidence="1">
    <location>
        <begin position="1"/>
        <end position="22"/>
    </location>
</feature>
<dbReference type="EMBL" id="CP016268">
    <property type="protein sequence ID" value="ANO50084.1"/>
    <property type="molecule type" value="Genomic_DNA"/>
</dbReference>
<feature type="chain" id="PRO_5008260033" description="DUF1552 domain-containing protein" evidence="1">
    <location>
        <begin position="23"/>
        <end position="445"/>
    </location>
</feature>
<keyword evidence="1" id="KW-0732">Signal</keyword>
<evidence type="ECO:0008006" key="4">
    <source>
        <dbReference type="Google" id="ProtNLM"/>
    </source>
</evidence>
<keyword evidence="3" id="KW-1185">Reference proteome</keyword>
<organism evidence="2 3">
    <name type="scientific">Woeseia oceani</name>
    <dbReference type="NCBI Taxonomy" id="1548547"/>
    <lineage>
        <taxon>Bacteria</taxon>
        <taxon>Pseudomonadati</taxon>
        <taxon>Pseudomonadota</taxon>
        <taxon>Gammaproteobacteria</taxon>
        <taxon>Woeseiales</taxon>
        <taxon>Woeseiaceae</taxon>
        <taxon>Woeseia</taxon>
    </lineage>
</organism>
<dbReference type="Proteomes" id="UP000092695">
    <property type="component" value="Chromosome"/>
</dbReference>
<dbReference type="OrthoDB" id="9146593at2"/>
<dbReference type="AlphaFoldDB" id="A0A193LCG1"/>